<proteinExistence type="predicted"/>
<gene>
    <name evidence="1" type="ORF">FHR94_003767</name>
</gene>
<reference evidence="1 2" key="1">
    <citation type="submission" date="2020-08" db="EMBL/GenBank/DDBJ databases">
        <title>Genomic Encyclopedia of Type Strains, Phase III (KMG-III): the genomes of soil and plant-associated and newly described type strains.</title>
        <authorList>
            <person name="Whitman W."/>
        </authorList>
    </citation>
    <scope>NUCLEOTIDE SEQUENCE [LARGE SCALE GENOMIC DNA]</scope>
    <source>
        <strain evidence="1 2">CECT 7282</strain>
    </source>
</reference>
<evidence type="ECO:0000313" key="2">
    <source>
        <dbReference type="Proteomes" id="UP000547614"/>
    </source>
</evidence>
<keyword evidence="2" id="KW-1185">Reference proteome</keyword>
<dbReference type="EMBL" id="JACHXP010000031">
    <property type="protein sequence ID" value="MBB3192471.1"/>
    <property type="molecule type" value="Genomic_DNA"/>
</dbReference>
<evidence type="ECO:0008006" key="3">
    <source>
        <dbReference type="Google" id="ProtNLM"/>
    </source>
</evidence>
<organism evidence="1 2">
    <name type="scientific">Halomonas cerina</name>
    <dbReference type="NCBI Taxonomy" id="447424"/>
    <lineage>
        <taxon>Bacteria</taxon>
        <taxon>Pseudomonadati</taxon>
        <taxon>Pseudomonadota</taxon>
        <taxon>Gammaproteobacteria</taxon>
        <taxon>Oceanospirillales</taxon>
        <taxon>Halomonadaceae</taxon>
        <taxon>Halomonas</taxon>
    </lineage>
</organism>
<name>A0A839VBG4_9GAMM</name>
<dbReference type="AlphaFoldDB" id="A0A839VBG4"/>
<sequence>MSTSTQAVLEHHLHAFYEGIDLLMEDFTDESVVMTNDATYRGHEAIRAFYTTLIEGLPDRFDDAVRIIRQDVVGEVAFLLWDAKPWFPFCTDTLVIRDGKIHYQTFASYPAS</sequence>
<protein>
    <recommendedName>
        <fullName evidence="3">SnoaL-like domain-containing protein</fullName>
    </recommendedName>
</protein>
<accession>A0A839VBG4</accession>
<dbReference type="Proteomes" id="UP000547614">
    <property type="component" value="Unassembled WGS sequence"/>
</dbReference>
<dbReference type="Gene3D" id="3.10.450.50">
    <property type="match status" value="1"/>
</dbReference>
<evidence type="ECO:0000313" key="1">
    <source>
        <dbReference type="EMBL" id="MBB3192471.1"/>
    </source>
</evidence>
<dbReference type="RefSeq" id="WP_183328137.1">
    <property type="nucleotide sequence ID" value="NZ_JACHXP010000031.1"/>
</dbReference>
<dbReference type="SUPFAM" id="SSF54427">
    <property type="entry name" value="NTF2-like"/>
    <property type="match status" value="1"/>
</dbReference>
<comment type="caution">
    <text evidence="1">The sequence shown here is derived from an EMBL/GenBank/DDBJ whole genome shotgun (WGS) entry which is preliminary data.</text>
</comment>
<dbReference type="InterPro" id="IPR032710">
    <property type="entry name" value="NTF2-like_dom_sf"/>
</dbReference>